<gene>
    <name evidence="1" type="ORF">METZ01_LOCUS489738</name>
</gene>
<accession>A0A383CXS6</accession>
<dbReference type="AlphaFoldDB" id="A0A383CXS6"/>
<name>A0A383CXS6_9ZZZZ</name>
<dbReference type="EMBL" id="UINC01212518">
    <property type="protein sequence ID" value="SVE36884.1"/>
    <property type="molecule type" value="Genomic_DNA"/>
</dbReference>
<reference evidence="1" key="1">
    <citation type="submission" date="2018-05" db="EMBL/GenBank/DDBJ databases">
        <authorList>
            <person name="Lanie J.A."/>
            <person name="Ng W.-L."/>
            <person name="Kazmierczak K.M."/>
            <person name="Andrzejewski T.M."/>
            <person name="Davidsen T.M."/>
            <person name="Wayne K.J."/>
            <person name="Tettelin H."/>
            <person name="Glass J.I."/>
            <person name="Rusch D."/>
            <person name="Podicherti R."/>
            <person name="Tsui H.-C.T."/>
            <person name="Winkler M.E."/>
        </authorList>
    </citation>
    <scope>NUCLEOTIDE SEQUENCE</scope>
</reference>
<organism evidence="1">
    <name type="scientific">marine metagenome</name>
    <dbReference type="NCBI Taxonomy" id="408172"/>
    <lineage>
        <taxon>unclassified sequences</taxon>
        <taxon>metagenomes</taxon>
        <taxon>ecological metagenomes</taxon>
    </lineage>
</organism>
<proteinExistence type="predicted"/>
<protein>
    <submittedName>
        <fullName evidence="1">Uncharacterized protein</fullName>
    </submittedName>
</protein>
<evidence type="ECO:0000313" key="1">
    <source>
        <dbReference type="EMBL" id="SVE36884.1"/>
    </source>
</evidence>
<sequence length="26" mass="2763">MEKVVAVFLPIAAGVPIVGIQRLKTL</sequence>